<evidence type="ECO:0000256" key="5">
    <source>
        <dbReference type="SAM" id="MobiDB-lite"/>
    </source>
</evidence>
<evidence type="ECO:0000313" key="6">
    <source>
        <dbReference type="EMBL" id="GAD80298.1"/>
    </source>
</evidence>
<dbReference type="PROSITE" id="PS51257">
    <property type="entry name" value="PROKAR_LIPOPROTEIN"/>
    <property type="match status" value="1"/>
</dbReference>
<dbReference type="RefSeq" id="WP_021714006.1">
    <property type="nucleotide sequence ID" value="NZ_BATM01000032.1"/>
</dbReference>
<dbReference type="eggNOG" id="COG5184">
    <property type="taxonomic scope" value="Bacteria"/>
</dbReference>
<dbReference type="Pfam" id="PF18884">
    <property type="entry name" value="TSP3_bac"/>
    <property type="match status" value="2"/>
</dbReference>
<sequence>MKNIAFILVLASLLTACDSSDSSTKTLSLNKDTPKARVILKEQTVPMSELTSATKVIPMIGLELATKTVPMANLVSAIKTVSMTELTPATKTIDMTELTPATKTIDMTDLKPAIEAVPMIDLSPSTQTVTMSNLTPAKSVILKSPIQDYPIPEQVKEIYANSNKFAILKHDGSVVTIDVDNNNQPRISTILDENAIAVYPSEHAFVILTKDGSVYSKGFGYVGYPSFSEYSGWSSTDHTNAIRVHNAVSVSTHGDNVAVLKRDGSIKVWGHQWETTGRNITGTYKSVDIGDASVALSKSGSIALLNREYHDQWINFDTSINQNIVASGDNGLLFLEDDGSVFRVYRAANRLPEFQTIVDSGAVAIKSNPLGVVAILRSNGSVVTFGDIDQFGGKLHVRGLNYGGDSSGVSEQLKSGVRTLYCTSTAFAALKVNGSVVTWGKDGGDSSSVSNSLASGVVSIYSTAFAFAALKNDGSVVTWGASKAGGDSSLVEDMLKADVQAIYSNSYAFAALKKDGSVVTWGSKVSGGNSISVQSQLHDVISITPLDSGTQGAFAAIRADGTVVIWGQNQNQKVFSSPMTKAYAPDPNKDTDGDGLTDDFEMSFCDYSVVGNVQPCLDPGKWDTDGDGVSDGKEYNLGQNPLNKDSNLMNASQSLTHLSDGYDGIQDIDQDGYPDGWRLK</sequence>
<name>U3CQ35_9VIBR</name>
<evidence type="ECO:0000256" key="2">
    <source>
        <dbReference type="ARBA" id="ARBA00022525"/>
    </source>
</evidence>
<dbReference type="STRING" id="1219080.VEZ01S_32_00140"/>
<keyword evidence="7" id="KW-1185">Reference proteome</keyword>
<evidence type="ECO:0008006" key="8">
    <source>
        <dbReference type="Google" id="ProtNLM"/>
    </source>
</evidence>
<evidence type="ECO:0000256" key="4">
    <source>
        <dbReference type="ARBA" id="ARBA00022837"/>
    </source>
</evidence>
<protein>
    <recommendedName>
        <fullName evidence="8">Lipoprotein</fullName>
    </recommendedName>
</protein>
<keyword evidence="3" id="KW-0732">Signal</keyword>
<dbReference type="EMBL" id="BATM01000032">
    <property type="protein sequence ID" value="GAD80298.1"/>
    <property type="molecule type" value="Genomic_DNA"/>
</dbReference>
<keyword evidence="4" id="KW-0106">Calcium</keyword>
<dbReference type="InterPro" id="IPR009091">
    <property type="entry name" value="RCC1/BLIP-II"/>
</dbReference>
<dbReference type="Gene3D" id="2.130.10.30">
    <property type="entry name" value="Regulator of chromosome condensation 1/beta-lactamase-inhibitor protein II"/>
    <property type="match status" value="2"/>
</dbReference>
<organism evidence="6 7">
    <name type="scientific">Vibrio ezurae NBRC 102218</name>
    <dbReference type="NCBI Taxonomy" id="1219080"/>
    <lineage>
        <taxon>Bacteria</taxon>
        <taxon>Pseudomonadati</taxon>
        <taxon>Pseudomonadota</taxon>
        <taxon>Gammaproteobacteria</taxon>
        <taxon>Vibrionales</taxon>
        <taxon>Vibrionaceae</taxon>
        <taxon>Vibrio</taxon>
    </lineage>
</organism>
<gene>
    <name evidence="6" type="ORF">VEZ01S_32_00140</name>
</gene>
<comment type="subcellular location">
    <subcellularLocation>
        <location evidence="1">Secreted</location>
    </subcellularLocation>
</comment>
<accession>U3CQ35</accession>
<feature type="compositionally biased region" description="Basic and acidic residues" evidence="5">
    <location>
        <begin position="620"/>
        <end position="634"/>
    </location>
</feature>
<evidence type="ECO:0000313" key="7">
    <source>
        <dbReference type="Proteomes" id="UP000016562"/>
    </source>
</evidence>
<evidence type="ECO:0000256" key="3">
    <source>
        <dbReference type="ARBA" id="ARBA00022729"/>
    </source>
</evidence>
<evidence type="ECO:0000256" key="1">
    <source>
        <dbReference type="ARBA" id="ARBA00004613"/>
    </source>
</evidence>
<reference evidence="6 7" key="1">
    <citation type="submission" date="2013-09" db="EMBL/GenBank/DDBJ databases">
        <title>Whole genome shotgun sequence of Vibrio ezurae NBRC 102218.</title>
        <authorList>
            <person name="Yoshida I."/>
            <person name="Hosoyama A."/>
            <person name="Numata M."/>
            <person name="Hashimoto M."/>
            <person name="Hosoyama Y."/>
            <person name="Tsuchikane K."/>
            <person name="Noguchi M."/>
            <person name="Hirakata S."/>
            <person name="Ichikawa N."/>
            <person name="Ohji S."/>
            <person name="Yamazoe A."/>
            <person name="Fujita N."/>
        </authorList>
    </citation>
    <scope>NUCLEOTIDE SEQUENCE [LARGE SCALE GENOMIC DNA]</scope>
    <source>
        <strain evidence="6 7">NBRC 102218</strain>
    </source>
</reference>
<dbReference type="SUPFAM" id="SSF50985">
    <property type="entry name" value="RCC1/BLIP-II"/>
    <property type="match status" value="2"/>
</dbReference>
<dbReference type="Proteomes" id="UP000016562">
    <property type="component" value="Unassembled WGS sequence"/>
</dbReference>
<dbReference type="InterPro" id="IPR051553">
    <property type="entry name" value="Ran_GTPase-activating"/>
</dbReference>
<feature type="compositionally biased region" description="Polar residues" evidence="5">
    <location>
        <begin position="637"/>
        <end position="646"/>
    </location>
</feature>
<dbReference type="PANTHER" id="PTHR45982">
    <property type="entry name" value="REGULATOR OF CHROMOSOME CONDENSATION"/>
    <property type="match status" value="1"/>
</dbReference>
<comment type="caution">
    <text evidence="6">The sequence shown here is derived from an EMBL/GenBank/DDBJ whole genome shotgun (WGS) entry which is preliminary data.</text>
</comment>
<dbReference type="PANTHER" id="PTHR45982:SF1">
    <property type="entry name" value="REGULATOR OF CHROMOSOME CONDENSATION"/>
    <property type="match status" value="1"/>
</dbReference>
<feature type="region of interest" description="Disordered" evidence="5">
    <location>
        <begin position="618"/>
        <end position="646"/>
    </location>
</feature>
<dbReference type="InterPro" id="IPR059100">
    <property type="entry name" value="TSP3_bac"/>
</dbReference>
<dbReference type="AlphaFoldDB" id="U3CQ35"/>
<proteinExistence type="predicted"/>
<keyword evidence="2" id="KW-0964">Secreted</keyword>
<dbReference type="OrthoDB" id="6461088at2"/>